<proteinExistence type="predicted"/>
<evidence type="ECO:0000313" key="2">
    <source>
        <dbReference type="Proteomes" id="UP000176451"/>
    </source>
</evidence>
<name>A0A1F5EI49_9BACT</name>
<dbReference type="Proteomes" id="UP000176451">
    <property type="component" value="Unassembled WGS sequence"/>
</dbReference>
<dbReference type="STRING" id="1797469.A3F08_03425"/>
<accession>A0A1F5EI49</accession>
<protein>
    <submittedName>
        <fullName evidence="1">Uncharacterized protein</fullName>
    </submittedName>
</protein>
<gene>
    <name evidence="1" type="ORF">A3F08_03425</name>
</gene>
<dbReference type="EMBL" id="MEZV01000024">
    <property type="protein sequence ID" value="OGD66876.1"/>
    <property type="molecule type" value="Genomic_DNA"/>
</dbReference>
<comment type="caution">
    <text evidence="1">The sequence shown here is derived from an EMBL/GenBank/DDBJ whole genome shotgun (WGS) entry which is preliminary data.</text>
</comment>
<evidence type="ECO:0000313" key="1">
    <source>
        <dbReference type="EMBL" id="OGD66876.1"/>
    </source>
</evidence>
<organism evidence="1 2">
    <name type="scientific">Candidatus Berkelbacteria bacterium RIFCSPHIGHO2_12_FULL_36_9</name>
    <dbReference type="NCBI Taxonomy" id="1797469"/>
    <lineage>
        <taxon>Bacteria</taxon>
        <taxon>Candidatus Berkelbacteria</taxon>
    </lineage>
</organism>
<reference evidence="1 2" key="1">
    <citation type="journal article" date="2016" name="Nat. Commun.">
        <title>Thousands of microbial genomes shed light on interconnected biogeochemical processes in an aquifer system.</title>
        <authorList>
            <person name="Anantharaman K."/>
            <person name="Brown C.T."/>
            <person name="Hug L.A."/>
            <person name="Sharon I."/>
            <person name="Castelle C.J."/>
            <person name="Probst A.J."/>
            <person name="Thomas B.C."/>
            <person name="Singh A."/>
            <person name="Wilkins M.J."/>
            <person name="Karaoz U."/>
            <person name="Brodie E.L."/>
            <person name="Williams K.H."/>
            <person name="Hubbard S.S."/>
            <person name="Banfield J.F."/>
        </authorList>
    </citation>
    <scope>NUCLEOTIDE SEQUENCE [LARGE SCALE GENOMIC DNA]</scope>
</reference>
<dbReference type="AlphaFoldDB" id="A0A1F5EI49"/>
<sequence length="240" mass="27422">MNNCSLIDFTKKLIAKLHATVDPTLKECSMGSSIGYISSKLWSDLLSSRFPELFAIGFCMTLLIRKDESDENILLAQYFMIGHMMSNQPGFIPAFIAKEEVDQGSIKEEILELGFEQRGNSLSRGRKFFNTKKIMRIAEEIFELMCPDARNEDLDFQKIDTALLESFVPMGRCSDEFILENHANTHPSKAKWEHFRTNYGYKGSMILTSTQCGDINSLDGLTNFSKFYQALRQVMAKYIK</sequence>